<feature type="transmembrane region" description="Helical" evidence="6">
    <location>
        <begin position="267"/>
        <end position="289"/>
    </location>
</feature>
<dbReference type="RefSeq" id="WP_344155031.1">
    <property type="nucleotide sequence ID" value="NZ_BAAAQR010000011.1"/>
</dbReference>
<dbReference type="Proteomes" id="UP001501771">
    <property type="component" value="Unassembled WGS sequence"/>
</dbReference>
<evidence type="ECO:0000313" key="8">
    <source>
        <dbReference type="Proteomes" id="UP001501771"/>
    </source>
</evidence>
<keyword evidence="8" id="KW-1185">Reference proteome</keyword>
<keyword evidence="5 6" id="KW-0472">Membrane</keyword>
<dbReference type="EMBL" id="BAAAQR010000011">
    <property type="protein sequence ID" value="GAA2151747.1"/>
    <property type="molecule type" value="Genomic_DNA"/>
</dbReference>
<feature type="transmembrane region" description="Helical" evidence="6">
    <location>
        <begin position="121"/>
        <end position="143"/>
    </location>
</feature>
<evidence type="ECO:0000313" key="7">
    <source>
        <dbReference type="EMBL" id="GAA2151747.1"/>
    </source>
</evidence>
<protein>
    <recommendedName>
        <fullName evidence="9">YihY/virulence factor BrkB family protein</fullName>
    </recommendedName>
</protein>
<sequence>MQGDGDPSSSRRARLERLGRWARERRDGTLDRVEQAQRRYPAVRFVLTAVDHDRVAGGPLLAGALAFRLFLWLLPACLVVVGCLGFIRPDEARELATDSGMSGFAASTISSATAQAHEARWVLVVTGLFALFVASVTLARTMWVATTLAWQMPIQKLRRLPRAAALVVGLLVSALGLVLVANWLRSIDHAVGLVATLLLVVVYSFLGWVVLSLLPRPPGVSLQDLVPGSLLIGVGFEVMHAFSAFYLVHRLSSASQLYGDLGSAATLLLWTYLLARILIGATTVNRAWVAYRAPTSAPRAGAP</sequence>
<feature type="transmembrane region" description="Helical" evidence="6">
    <location>
        <begin position="69"/>
        <end position="87"/>
    </location>
</feature>
<keyword evidence="2" id="KW-1003">Cell membrane</keyword>
<evidence type="ECO:0000256" key="5">
    <source>
        <dbReference type="ARBA" id="ARBA00023136"/>
    </source>
</evidence>
<dbReference type="PANTHER" id="PTHR30213:SF1">
    <property type="entry name" value="INNER MEMBRANE PROTEIN YHJD"/>
    <property type="match status" value="1"/>
</dbReference>
<keyword evidence="3 6" id="KW-0812">Transmembrane</keyword>
<name>A0ABP5LQ49_9ACTN</name>
<evidence type="ECO:0008006" key="9">
    <source>
        <dbReference type="Google" id="ProtNLM"/>
    </source>
</evidence>
<feature type="transmembrane region" description="Helical" evidence="6">
    <location>
        <begin position="163"/>
        <end position="184"/>
    </location>
</feature>
<dbReference type="Pfam" id="PF03631">
    <property type="entry name" value="Virul_fac_BrkB"/>
    <property type="match status" value="1"/>
</dbReference>
<dbReference type="InterPro" id="IPR017039">
    <property type="entry name" value="Virul_fac_BrkB"/>
</dbReference>
<comment type="caution">
    <text evidence="7">The sequence shown here is derived from an EMBL/GenBank/DDBJ whole genome shotgun (WGS) entry which is preliminary data.</text>
</comment>
<proteinExistence type="predicted"/>
<dbReference type="PANTHER" id="PTHR30213">
    <property type="entry name" value="INNER MEMBRANE PROTEIN YHJD"/>
    <property type="match status" value="1"/>
</dbReference>
<evidence type="ECO:0000256" key="4">
    <source>
        <dbReference type="ARBA" id="ARBA00022989"/>
    </source>
</evidence>
<evidence type="ECO:0000256" key="3">
    <source>
        <dbReference type="ARBA" id="ARBA00022692"/>
    </source>
</evidence>
<evidence type="ECO:0000256" key="6">
    <source>
        <dbReference type="SAM" id="Phobius"/>
    </source>
</evidence>
<accession>A0ABP5LQ49</accession>
<keyword evidence="4 6" id="KW-1133">Transmembrane helix</keyword>
<gene>
    <name evidence="7" type="ORF">GCM10009844_34330</name>
</gene>
<evidence type="ECO:0000256" key="1">
    <source>
        <dbReference type="ARBA" id="ARBA00004651"/>
    </source>
</evidence>
<feature type="transmembrane region" description="Helical" evidence="6">
    <location>
        <begin position="225"/>
        <end position="247"/>
    </location>
</feature>
<feature type="transmembrane region" description="Helical" evidence="6">
    <location>
        <begin position="190"/>
        <end position="213"/>
    </location>
</feature>
<evidence type="ECO:0000256" key="2">
    <source>
        <dbReference type="ARBA" id="ARBA00022475"/>
    </source>
</evidence>
<comment type="subcellular location">
    <subcellularLocation>
        <location evidence="1">Cell membrane</location>
        <topology evidence="1">Multi-pass membrane protein</topology>
    </subcellularLocation>
</comment>
<reference evidence="8" key="1">
    <citation type="journal article" date="2019" name="Int. J. Syst. Evol. Microbiol.">
        <title>The Global Catalogue of Microorganisms (GCM) 10K type strain sequencing project: providing services to taxonomists for standard genome sequencing and annotation.</title>
        <authorList>
            <consortium name="The Broad Institute Genomics Platform"/>
            <consortium name="The Broad Institute Genome Sequencing Center for Infectious Disease"/>
            <person name="Wu L."/>
            <person name="Ma J."/>
        </authorList>
    </citation>
    <scope>NUCLEOTIDE SEQUENCE [LARGE SCALE GENOMIC DNA]</scope>
    <source>
        <strain evidence="8">JCM 16022</strain>
    </source>
</reference>
<organism evidence="7 8">
    <name type="scientific">Nocardioides koreensis</name>
    <dbReference type="NCBI Taxonomy" id="433651"/>
    <lineage>
        <taxon>Bacteria</taxon>
        <taxon>Bacillati</taxon>
        <taxon>Actinomycetota</taxon>
        <taxon>Actinomycetes</taxon>
        <taxon>Propionibacteriales</taxon>
        <taxon>Nocardioidaceae</taxon>
        <taxon>Nocardioides</taxon>
    </lineage>
</organism>